<dbReference type="EMBL" id="JACIDB010000001">
    <property type="protein sequence ID" value="MBB3874485.1"/>
    <property type="molecule type" value="Genomic_DNA"/>
</dbReference>
<proteinExistence type="predicted"/>
<name>A0AAW3TN77_9SPHN</name>
<dbReference type="AlphaFoldDB" id="A0AAW3TN77"/>
<evidence type="ECO:0000313" key="2">
    <source>
        <dbReference type="Proteomes" id="UP000528945"/>
    </source>
</evidence>
<organism evidence="1 2">
    <name type="scientific">Sphingomonas aquatilis</name>
    <dbReference type="NCBI Taxonomy" id="93063"/>
    <lineage>
        <taxon>Bacteria</taxon>
        <taxon>Pseudomonadati</taxon>
        <taxon>Pseudomonadota</taxon>
        <taxon>Alphaproteobacteria</taxon>
        <taxon>Sphingomonadales</taxon>
        <taxon>Sphingomonadaceae</taxon>
        <taxon>Sphingomonas</taxon>
    </lineage>
</organism>
<sequence length="51" mass="5589">MTHRYIRIARAGRLTIARLEAYTALNALTHDAPDAAPDARAAKRASVWTAL</sequence>
<reference evidence="1 2" key="1">
    <citation type="submission" date="2020-08" db="EMBL/GenBank/DDBJ databases">
        <title>Genomic Encyclopedia of Type Strains, Phase IV (KMG-IV): sequencing the most valuable type-strain genomes for metagenomic binning, comparative biology and taxonomic classification.</title>
        <authorList>
            <person name="Goeker M."/>
        </authorList>
    </citation>
    <scope>NUCLEOTIDE SEQUENCE [LARGE SCALE GENOMIC DNA]</scope>
    <source>
        <strain evidence="1 2">DSM 15581</strain>
    </source>
</reference>
<comment type="caution">
    <text evidence="1">The sequence shown here is derived from an EMBL/GenBank/DDBJ whole genome shotgun (WGS) entry which is preliminary data.</text>
</comment>
<keyword evidence="2" id="KW-1185">Reference proteome</keyword>
<dbReference type="Proteomes" id="UP000528945">
    <property type="component" value="Unassembled WGS sequence"/>
</dbReference>
<gene>
    <name evidence="1" type="ORF">GGR47_000701</name>
</gene>
<accession>A0AAW3TN77</accession>
<protein>
    <submittedName>
        <fullName evidence="1">Uncharacterized protein</fullName>
    </submittedName>
</protein>
<evidence type="ECO:0000313" key="1">
    <source>
        <dbReference type="EMBL" id="MBB3874485.1"/>
    </source>
</evidence>
<dbReference type="RefSeq" id="WP_167509682.1">
    <property type="nucleotide sequence ID" value="NZ_JACIDB010000001.1"/>
</dbReference>